<evidence type="ECO:0000256" key="3">
    <source>
        <dbReference type="ARBA" id="ARBA00022553"/>
    </source>
</evidence>
<sequence length="817" mass="95073">MYKYINVFSISIFLMSLYILWASWSINKTKRNGILLGILVTIVSSKILYITMNEGALNLNYIYKVMVVLLIIKINIRASQNKIPRALIFINYMLGIINLYITMFYNTNIDTILIGSYLLMSALCLSFTVIYVKKLNAKETLLLTLIYLDLFTFILVKERANYLYTNNIVDITISMYVFLSIFKADIVDANNRKLKMKSELNKASITKKINLGNLEVNRNISNMINESLSKKQILMKTIVDEYNRCTFIIDSEGYILNEDNSFSKMWKKYSKYNYKINLNAFLNNNIKNTNDFIKSINKVKQKGVEVHGELRGKEGEFFECTYAPFIISNKNIGVICSMKDITYKKNSETKIKENNTKYRKIVDNIPYSILITHENNILYNNNKNDEIDFYNEDIKNIIVDAYTSGELNYTCKNNKEVCLNVDRVSFDDIESEKNLVVIRDITNYKKILKDVEYSKEKYESLVNVIPEGIYLSNYDNKVITYSNKMFSRLIDKDGLNKIENSTITLGKNNDNFKFMRKIITNKYGEIVNVESGEMLIEVNNKIKTVGIIRDITEQVKTEDMEREIEVKKKENEIKTEFFVNISHELKTPLNVISSSNQLLEIMNKDYISKNPDSEISKSVQIVKKHSYMLMGLINNIIDLAKLESKFHESKMDYYNIVSVIEDVCEEFNKHVKINDIEILFDTDEEERIANVDPSDIEKIVLTLLSMVIRYSYKHSTICVDLSSYENKTKITIKNKGGYDYNRYLNDQERRSLDIGVAVAKSMMELYKGSIDIKTGSKKDIEINVEIEVNKEIDNYKKRAKSNGDEFIYTEYLRMCNL</sequence>
<evidence type="ECO:0000313" key="9">
    <source>
        <dbReference type="Proteomes" id="UP001301012"/>
    </source>
</evidence>
<name>A0ABT7EAW0_9FIRM</name>
<feature type="domain" description="Histidine kinase" evidence="7">
    <location>
        <begin position="580"/>
        <end position="790"/>
    </location>
</feature>
<evidence type="ECO:0000256" key="6">
    <source>
        <dbReference type="SAM" id="Phobius"/>
    </source>
</evidence>
<dbReference type="Proteomes" id="UP001301012">
    <property type="component" value="Unassembled WGS sequence"/>
</dbReference>
<dbReference type="InterPro" id="IPR036097">
    <property type="entry name" value="HisK_dim/P_sf"/>
</dbReference>
<keyword evidence="3" id="KW-0597">Phosphoprotein</keyword>
<dbReference type="SUPFAM" id="SSF47384">
    <property type="entry name" value="Homodimeric domain of signal transducing histidine kinase"/>
    <property type="match status" value="1"/>
</dbReference>
<evidence type="ECO:0000256" key="5">
    <source>
        <dbReference type="ARBA" id="ARBA00023012"/>
    </source>
</evidence>
<keyword evidence="9" id="KW-1185">Reference proteome</keyword>
<dbReference type="PROSITE" id="PS50109">
    <property type="entry name" value="HIS_KIN"/>
    <property type="match status" value="1"/>
</dbReference>
<evidence type="ECO:0000256" key="2">
    <source>
        <dbReference type="ARBA" id="ARBA00012438"/>
    </source>
</evidence>
<feature type="transmembrane region" description="Helical" evidence="6">
    <location>
        <begin position="139"/>
        <end position="156"/>
    </location>
</feature>
<evidence type="ECO:0000313" key="8">
    <source>
        <dbReference type="EMBL" id="MDK2563198.1"/>
    </source>
</evidence>
<reference evidence="8 9" key="1">
    <citation type="submission" date="2023-05" db="EMBL/GenBank/DDBJ databases">
        <title>Rombocin, a short stable natural nisin variant, displays selective antimicrobial activity against Listeria monocytogenes and employs dual mode of action to kill target bacterial strains.</title>
        <authorList>
            <person name="Wambui J."/>
            <person name="Stephan R."/>
            <person name="Kuipers O.P."/>
        </authorList>
    </citation>
    <scope>NUCLEOTIDE SEQUENCE [LARGE SCALE GENOMIC DNA]</scope>
    <source>
        <strain evidence="8 9">RC002</strain>
    </source>
</reference>
<comment type="caution">
    <text evidence="8">The sequence shown here is derived from an EMBL/GenBank/DDBJ whole genome shotgun (WGS) entry which is preliminary data.</text>
</comment>
<dbReference type="RefSeq" id="WP_284132152.1">
    <property type="nucleotide sequence ID" value="NZ_JASKYM010000002.1"/>
</dbReference>
<dbReference type="Pfam" id="PF00512">
    <property type="entry name" value="HisKA"/>
    <property type="match status" value="1"/>
</dbReference>
<proteinExistence type="predicted"/>
<dbReference type="PANTHER" id="PTHR43547:SF2">
    <property type="entry name" value="HYBRID SIGNAL TRANSDUCTION HISTIDINE KINASE C"/>
    <property type="match status" value="1"/>
</dbReference>
<feature type="transmembrane region" description="Helical" evidence="6">
    <location>
        <begin position="112"/>
        <end position="132"/>
    </location>
</feature>
<evidence type="ECO:0000256" key="1">
    <source>
        <dbReference type="ARBA" id="ARBA00000085"/>
    </source>
</evidence>
<gene>
    <name evidence="8" type="ORF">QOZ84_06530</name>
</gene>
<dbReference type="GO" id="GO:0016301">
    <property type="term" value="F:kinase activity"/>
    <property type="evidence" value="ECO:0007669"/>
    <property type="project" value="UniProtKB-KW"/>
</dbReference>
<dbReference type="SMART" id="SM00388">
    <property type="entry name" value="HisKA"/>
    <property type="match status" value="1"/>
</dbReference>
<dbReference type="EC" id="2.7.13.3" evidence="2"/>
<dbReference type="Gene3D" id="3.30.450.20">
    <property type="entry name" value="PAS domain"/>
    <property type="match status" value="1"/>
</dbReference>
<dbReference type="InterPro" id="IPR036890">
    <property type="entry name" value="HATPase_C_sf"/>
</dbReference>
<feature type="transmembrane region" description="Helical" evidence="6">
    <location>
        <begin position="33"/>
        <end position="52"/>
    </location>
</feature>
<keyword evidence="5" id="KW-0902">Two-component regulatory system</keyword>
<keyword evidence="6" id="KW-1133">Transmembrane helix</keyword>
<evidence type="ECO:0000259" key="7">
    <source>
        <dbReference type="PROSITE" id="PS50109"/>
    </source>
</evidence>
<dbReference type="PANTHER" id="PTHR43547">
    <property type="entry name" value="TWO-COMPONENT HISTIDINE KINASE"/>
    <property type="match status" value="1"/>
</dbReference>
<keyword evidence="6" id="KW-0472">Membrane</keyword>
<accession>A0ABT7EAW0</accession>
<feature type="transmembrane region" description="Helical" evidence="6">
    <location>
        <begin position="58"/>
        <end position="76"/>
    </location>
</feature>
<keyword evidence="4 8" id="KW-0808">Transferase</keyword>
<dbReference type="Gene3D" id="1.10.287.130">
    <property type="match status" value="1"/>
</dbReference>
<keyword evidence="6" id="KW-0812">Transmembrane</keyword>
<protein>
    <recommendedName>
        <fullName evidence="2">histidine kinase</fullName>
        <ecNumber evidence="2">2.7.13.3</ecNumber>
    </recommendedName>
</protein>
<feature type="transmembrane region" description="Helical" evidence="6">
    <location>
        <begin position="88"/>
        <end position="106"/>
    </location>
</feature>
<dbReference type="EMBL" id="JASKYM010000002">
    <property type="protein sequence ID" value="MDK2563198.1"/>
    <property type="molecule type" value="Genomic_DNA"/>
</dbReference>
<dbReference type="InterPro" id="IPR005467">
    <property type="entry name" value="His_kinase_dom"/>
</dbReference>
<keyword evidence="4 8" id="KW-0418">Kinase</keyword>
<feature type="transmembrane region" description="Helical" evidence="6">
    <location>
        <begin position="6"/>
        <end position="26"/>
    </location>
</feature>
<dbReference type="CDD" id="cd00082">
    <property type="entry name" value="HisKA"/>
    <property type="match status" value="1"/>
</dbReference>
<organism evidence="8 9">
    <name type="scientific">Romboutsia sedimentorum</name>
    <dbReference type="NCBI Taxonomy" id="1368474"/>
    <lineage>
        <taxon>Bacteria</taxon>
        <taxon>Bacillati</taxon>
        <taxon>Bacillota</taxon>
        <taxon>Clostridia</taxon>
        <taxon>Peptostreptococcales</taxon>
        <taxon>Peptostreptococcaceae</taxon>
        <taxon>Romboutsia</taxon>
    </lineage>
</organism>
<dbReference type="InterPro" id="IPR003661">
    <property type="entry name" value="HisK_dim/P_dom"/>
</dbReference>
<comment type="catalytic activity">
    <reaction evidence="1">
        <text>ATP + protein L-histidine = ADP + protein N-phospho-L-histidine.</text>
        <dbReference type="EC" id="2.7.13.3"/>
    </reaction>
</comment>
<dbReference type="SUPFAM" id="SSF55874">
    <property type="entry name" value="ATPase domain of HSP90 chaperone/DNA topoisomerase II/histidine kinase"/>
    <property type="match status" value="1"/>
</dbReference>
<dbReference type="Gene3D" id="3.30.565.10">
    <property type="entry name" value="Histidine kinase-like ATPase, C-terminal domain"/>
    <property type="match status" value="1"/>
</dbReference>
<evidence type="ECO:0000256" key="4">
    <source>
        <dbReference type="ARBA" id="ARBA00022777"/>
    </source>
</evidence>